<gene>
    <name evidence="12" type="ORF">OLC1_LOCUS3930</name>
</gene>
<keyword evidence="13" id="KW-1185">Reference proteome</keyword>
<comment type="cofactor">
    <cofactor evidence="1">
        <name>Mg(2+)</name>
        <dbReference type="ChEBI" id="CHEBI:18420"/>
    </cofactor>
</comment>
<dbReference type="Pfam" id="PF00752">
    <property type="entry name" value="XPG_N"/>
    <property type="match status" value="1"/>
</dbReference>
<keyword evidence="8" id="KW-0234">DNA repair</keyword>
<sequence>MRQRRHFIHSLFPVALNRPLPISLKVFHSFTAVVAYFLDSSDSQLRRGRKRKMAGGGDHHHVDGAHGDFRTKVWSMPGGPYCRPKHWKRNTAIAMAGVFILCIPIAMISAKLEQRPHKPVRPIPSQLWNKRVCIDLSCWLVQLHNVNKTHCALRSKLYLQCLFHRLRALIALNCSLILVTDGAIPSIKLSTYRRRLNVGTEVNEDERKADKVSSLRRNMGSEFSCMMKEAKILGYALGIPCLDGVEEAEAQCALLNSESLCDACYTSDSDAFLFGARTVYRDICLADGGYVVCYEMADIERKLGFGRNSLISLAVFLGGDYSQGVHGVGREAAFQILKSVDDNSVLQQIASEGLPFLKKAKGSKKQAKITGVNQEGDANRTEIDLQRNKEFIQVIDAYLKPKCHQADSDAVNRVLGVYPFNRHQLQQRCTQFFDWSPEKTDEYILPRIAERELRRYANLRCTSSKAGVKIPMDEMAVKCPVSSILKQRKLQGRDCFEVSWEDMHGLKKSVVPADLIESACPEKILEFQEERAQGKKRNQRIRRPKKSEDELLVKDIDLKLQKLLLDIENENQDEEAARFPGGLTAGKSVALSGPDISTQEQHLESALESKAGQISSSGCKLFPSLSEPEVIDLSTPLPIKVSSTSKRLGGVVDVVDIIDLSESENETSPDHARKARELRLFIARIGDH</sequence>
<organism evidence="12 13">
    <name type="scientific">Oldenlandia corymbosa var. corymbosa</name>
    <dbReference type="NCBI Taxonomy" id="529605"/>
    <lineage>
        <taxon>Eukaryota</taxon>
        <taxon>Viridiplantae</taxon>
        <taxon>Streptophyta</taxon>
        <taxon>Embryophyta</taxon>
        <taxon>Tracheophyta</taxon>
        <taxon>Spermatophyta</taxon>
        <taxon>Magnoliopsida</taxon>
        <taxon>eudicotyledons</taxon>
        <taxon>Gunneridae</taxon>
        <taxon>Pentapetalae</taxon>
        <taxon>asterids</taxon>
        <taxon>lamiids</taxon>
        <taxon>Gentianales</taxon>
        <taxon>Rubiaceae</taxon>
        <taxon>Rubioideae</taxon>
        <taxon>Spermacoceae</taxon>
        <taxon>Hedyotis-Oldenlandia complex</taxon>
        <taxon>Oldenlandia</taxon>
    </lineage>
</organism>
<dbReference type="Proteomes" id="UP001161247">
    <property type="component" value="Chromosome 1"/>
</dbReference>
<dbReference type="InterPro" id="IPR057340">
    <property type="entry name" value="Chromo_SEND1"/>
</dbReference>
<evidence type="ECO:0000259" key="11">
    <source>
        <dbReference type="SMART" id="SM00484"/>
    </source>
</evidence>
<keyword evidence="10" id="KW-0472">Membrane</keyword>
<dbReference type="PRINTS" id="PR00853">
    <property type="entry name" value="XPGRADSUPER"/>
</dbReference>
<feature type="transmembrane region" description="Helical" evidence="10">
    <location>
        <begin position="92"/>
        <end position="112"/>
    </location>
</feature>
<evidence type="ECO:0000256" key="5">
    <source>
        <dbReference type="ARBA" id="ARBA00022763"/>
    </source>
</evidence>
<keyword evidence="5" id="KW-0227">DNA damage</keyword>
<dbReference type="InterPro" id="IPR006085">
    <property type="entry name" value="XPG_DNA_repair_N"/>
</dbReference>
<dbReference type="Gene3D" id="1.10.150.20">
    <property type="entry name" value="5' to 3' exonuclease, C-terminal subdomain"/>
    <property type="match status" value="1"/>
</dbReference>
<dbReference type="InterPro" id="IPR006086">
    <property type="entry name" value="XPG-I_dom"/>
</dbReference>
<dbReference type="PANTHER" id="PTHR11081">
    <property type="entry name" value="FLAP ENDONUCLEASE FAMILY MEMBER"/>
    <property type="match status" value="1"/>
</dbReference>
<dbReference type="EMBL" id="OX459118">
    <property type="protein sequence ID" value="CAI9092198.1"/>
    <property type="molecule type" value="Genomic_DNA"/>
</dbReference>
<evidence type="ECO:0000256" key="6">
    <source>
        <dbReference type="ARBA" id="ARBA00022801"/>
    </source>
</evidence>
<keyword evidence="6" id="KW-0378">Hydrolase</keyword>
<dbReference type="Pfam" id="PF25386">
    <property type="entry name" value="Chromo_SEND1"/>
    <property type="match status" value="1"/>
</dbReference>
<dbReference type="SMART" id="SM00484">
    <property type="entry name" value="XPGI"/>
    <property type="match status" value="1"/>
</dbReference>
<evidence type="ECO:0000256" key="1">
    <source>
        <dbReference type="ARBA" id="ARBA00001946"/>
    </source>
</evidence>
<evidence type="ECO:0000256" key="9">
    <source>
        <dbReference type="ARBA" id="ARBA00038112"/>
    </source>
</evidence>
<dbReference type="FunFam" id="1.10.150.20:FF:000030">
    <property type="entry name" value="Flap endonuclease GEN-like 1"/>
    <property type="match status" value="1"/>
</dbReference>
<dbReference type="Pfam" id="PF00867">
    <property type="entry name" value="XPG_I"/>
    <property type="match status" value="1"/>
</dbReference>
<dbReference type="GO" id="GO:0006281">
    <property type="term" value="P:DNA repair"/>
    <property type="evidence" value="ECO:0007669"/>
    <property type="project" value="UniProtKB-KW"/>
</dbReference>
<comment type="similarity">
    <text evidence="9">Belongs to the XPG/RAD2 endonuclease family. GEN subfamily.</text>
</comment>
<proteinExistence type="inferred from homology"/>
<keyword evidence="2" id="KW-0540">Nuclease</keyword>
<dbReference type="GO" id="GO:0046872">
    <property type="term" value="F:metal ion binding"/>
    <property type="evidence" value="ECO:0007669"/>
    <property type="project" value="UniProtKB-KW"/>
</dbReference>
<dbReference type="SUPFAM" id="SSF88723">
    <property type="entry name" value="PIN domain-like"/>
    <property type="match status" value="1"/>
</dbReference>
<evidence type="ECO:0000313" key="12">
    <source>
        <dbReference type="EMBL" id="CAI9092198.1"/>
    </source>
</evidence>
<dbReference type="AlphaFoldDB" id="A0AAV1CB85"/>
<dbReference type="GO" id="GO:0017108">
    <property type="term" value="F:5'-flap endonuclease activity"/>
    <property type="evidence" value="ECO:0007669"/>
    <property type="project" value="TreeGrafter"/>
</dbReference>
<dbReference type="Gene3D" id="3.40.50.1010">
    <property type="entry name" value="5'-nuclease"/>
    <property type="match status" value="1"/>
</dbReference>
<reference evidence="12" key="1">
    <citation type="submission" date="2023-03" db="EMBL/GenBank/DDBJ databases">
        <authorList>
            <person name="Julca I."/>
        </authorList>
    </citation>
    <scope>NUCLEOTIDE SEQUENCE</scope>
</reference>
<dbReference type="InterPro" id="IPR006084">
    <property type="entry name" value="XPG/Rad2"/>
</dbReference>
<evidence type="ECO:0000256" key="7">
    <source>
        <dbReference type="ARBA" id="ARBA00022842"/>
    </source>
</evidence>
<keyword evidence="3" id="KW-0479">Metal-binding</keyword>
<evidence type="ECO:0000256" key="2">
    <source>
        <dbReference type="ARBA" id="ARBA00022722"/>
    </source>
</evidence>
<accession>A0AAV1CB85</accession>
<dbReference type="InterPro" id="IPR029060">
    <property type="entry name" value="PIN-like_dom_sf"/>
</dbReference>
<evidence type="ECO:0000313" key="13">
    <source>
        <dbReference type="Proteomes" id="UP001161247"/>
    </source>
</evidence>
<evidence type="ECO:0000256" key="8">
    <source>
        <dbReference type="ARBA" id="ARBA00023204"/>
    </source>
</evidence>
<protein>
    <submittedName>
        <fullName evidence="12">OLC1v1027384C1</fullName>
    </submittedName>
</protein>
<evidence type="ECO:0000256" key="10">
    <source>
        <dbReference type="SAM" id="Phobius"/>
    </source>
</evidence>
<dbReference type="PANTHER" id="PTHR11081:SF54">
    <property type="entry name" value="SINGLE-STRAND DNA ENDONUCLEASE 1"/>
    <property type="match status" value="1"/>
</dbReference>
<dbReference type="InterPro" id="IPR036279">
    <property type="entry name" value="5-3_exonuclease_C_sf"/>
</dbReference>
<name>A0AAV1CB85_OLDCO</name>
<keyword evidence="4" id="KW-0255">Endonuclease</keyword>
<keyword evidence="10" id="KW-1133">Transmembrane helix</keyword>
<keyword evidence="10" id="KW-0812">Transmembrane</keyword>
<dbReference type="SUPFAM" id="SSF47807">
    <property type="entry name" value="5' to 3' exonuclease, C-terminal subdomain"/>
    <property type="match status" value="1"/>
</dbReference>
<evidence type="ECO:0000256" key="3">
    <source>
        <dbReference type="ARBA" id="ARBA00022723"/>
    </source>
</evidence>
<keyword evidence="7" id="KW-0460">Magnesium</keyword>
<dbReference type="CDD" id="cd09869">
    <property type="entry name" value="PIN_GEN1"/>
    <property type="match status" value="1"/>
</dbReference>
<dbReference type="GO" id="GO:0009650">
    <property type="term" value="P:UV protection"/>
    <property type="evidence" value="ECO:0007669"/>
    <property type="project" value="UniProtKB-ARBA"/>
</dbReference>
<evidence type="ECO:0000256" key="4">
    <source>
        <dbReference type="ARBA" id="ARBA00022759"/>
    </source>
</evidence>
<feature type="domain" description="XPG-I" evidence="11">
    <location>
        <begin position="235"/>
        <end position="305"/>
    </location>
</feature>